<name>A0ABW3JCS7_9HYPH</name>
<evidence type="ECO:0000313" key="3">
    <source>
        <dbReference type="Proteomes" id="UP001597102"/>
    </source>
</evidence>
<evidence type="ECO:0000256" key="1">
    <source>
        <dbReference type="SAM" id="MobiDB-lite"/>
    </source>
</evidence>
<comment type="caution">
    <text evidence="2">The sequence shown here is derived from an EMBL/GenBank/DDBJ whole genome shotgun (WGS) entry which is preliminary data.</text>
</comment>
<organism evidence="2 3">
    <name type="scientific">Methyloligella solikamskensis</name>
    <dbReference type="NCBI Taxonomy" id="1177756"/>
    <lineage>
        <taxon>Bacteria</taxon>
        <taxon>Pseudomonadati</taxon>
        <taxon>Pseudomonadota</taxon>
        <taxon>Alphaproteobacteria</taxon>
        <taxon>Hyphomicrobiales</taxon>
        <taxon>Hyphomicrobiaceae</taxon>
        <taxon>Methyloligella</taxon>
    </lineage>
</organism>
<sequence>MSSRRTAGIVALALAAGIFASQIVLVLTAGSVGIPGLFTIHLGGEEPGDVGAENESSDRRSRTRTTPPPIATPAPPEDEPTSSSSYESETAKETGQDESSAPLAQPADDEKGVAQPANDDSEAAEAKPEAPSSGPVGWQGPEGAPGSDTEADGEAVLDGPIDLDVGDALSDLNREEAEEEDKKEDEPSTDAGPSGGPAPAAQPAPPPASGASGQREVLPWEAIVPDPDLMSPVDVPEDTPEFSLPEPDTVRKWLQGRASNLAAGNTRYELWLEPSMDMRLRLTAVGYQFKPPDGEMITRLSRRPESGFRVSFEGTSCEGNLTLTLTYKDGRSHKVPVDGCSAVQ</sequence>
<dbReference type="Proteomes" id="UP001597102">
    <property type="component" value="Unassembled WGS sequence"/>
</dbReference>
<dbReference type="EMBL" id="JBHTJO010000001">
    <property type="protein sequence ID" value="MFD0987650.1"/>
    <property type="molecule type" value="Genomic_DNA"/>
</dbReference>
<accession>A0ABW3JCS7</accession>
<proteinExistence type="predicted"/>
<reference evidence="3" key="1">
    <citation type="journal article" date="2019" name="Int. J. Syst. Evol. Microbiol.">
        <title>The Global Catalogue of Microorganisms (GCM) 10K type strain sequencing project: providing services to taxonomists for standard genome sequencing and annotation.</title>
        <authorList>
            <consortium name="The Broad Institute Genomics Platform"/>
            <consortium name="The Broad Institute Genome Sequencing Center for Infectious Disease"/>
            <person name="Wu L."/>
            <person name="Ma J."/>
        </authorList>
    </citation>
    <scope>NUCLEOTIDE SEQUENCE [LARGE SCALE GENOMIC DNA]</scope>
    <source>
        <strain evidence="3">CCUG 61697</strain>
    </source>
</reference>
<feature type="compositionally biased region" description="Pro residues" evidence="1">
    <location>
        <begin position="66"/>
        <end position="75"/>
    </location>
</feature>
<feature type="region of interest" description="Disordered" evidence="1">
    <location>
        <begin position="43"/>
        <end position="221"/>
    </location>
</feature>
<gene>
    <name evidence="2" type="ORF">ACFQ2F_11140</name>
</gene>
<keyword evidence="3" id="KW-1185">Reference proteome</keyword>
<protein>
    <submittedName>
        <fullName evidence="2">Uncharacterized protein</fullName>
    </submittedName>
</protein>
<dbReference type="RefSeq" id="WP_379089841.1">
    <property type="nucleotide sequence ID" value="NZ_JBHTJO010000001.1"/>
</dbReference>
<evidence type="ECO:0000313" key="2">
    <source>
        <dbReference type="EMBL" id="MFD0987650.1"/>
    </source>
</evidence>